<dbReference type="Proteomes" id="UP000288805">
    <property type="component" value="Unassembled WGS sequence"/>
</dbReference>
<protein>
    <submittedName>
        <fullName evidence="2">Uncharacterized protein</fullName>
    </submittedName>
</protein>
<feature type="region of interest" description="Disordered" evidence="1">
    <location>
        <begin position="56"/>
        <end position="79"/>
    </location>
</feature>
<reference evidence="2 3" key="1">
    <citation type="journal article" date="2018" name="PLoS Genet.">
        <title>Population sequencing reveals clonal diversity and ancestral inbreeding in the grapevine cultivar Chardonnay.</title>
        <authorList>
            <person name="Roach M.J."/>
            <person name="Johnson D.L."/>
            <person name="Bohlmann J."/>
            <person name="van Vuuren H.J."/>
            <person name="Jones S.J."/>
            <person name="Pretorius I.S."/>
            <person name="Schmidt S.A."/>
            <person name="Borneman A.R."/>
        </authorList>
    </citation>
    <scope>NUCLEOTIDE SEQUENCE [LARGE SCALE GENOMIC DNA]</scope>
    <source>
        <strain evidence="3">cv. Chardonnay</strain>
        <tissue evidence="2">Leaf</tissue>
    </source>
</reference>
<evidence type="ECO:0000313" key="2">
    <source>
        <dbReference type="EMBL" id="RVX16518.1"/>
    </source>
</evidence>
<sequence>MSTPSRSRSSAIGSEDYFNWRENMERRQRKNERQMQVLLHETRRLREDNEVLCIQVSSSTPPRSQQPKSQCANSNQNEEVTYPRNAEFFHNEQGMQSEQKSPLACHVQPDESFDSTRVSAKMRRNRKSQLSDAMRARLGPQMLGMGGNCI</sequence>
<organism evidence="2 3">
    <name type="scientific">Vitis vinifera</name>
    <name type="common">Grape</name>
    <dbReference type="NCBI Taxonomy" id="29760"/>
    <lineage>
        <taxon>Eukaryota</taxon>
        <taxon>Viridiplantae</taxon>
        <taxon>Streptophyta</taxon>
        <taxon>Embryophyta</taxon>
        <taxon>Tracheophyta</taxon>
        <taxon>Spermatophyta</taxon>
        <taxon>Magnoliopsida</taxon>
        <taxon>eudicotyledons</taxon>
        <taxon>Gunneridae</taxon>
        <taxon>Pentapetalae</taxon>
        <taxon>rosids</taxon>
        <taxon>Vitales</taxon>
        <taxon>Vitaceae</taxon>
        <taxon>Viteae</taxon>
        <taxon>Vitis</taxon>
    </lineage>
</organism>
<dbReference type="AlphaFoldDB" id="A0A438K5P0"/>
<name>A0A438K5P0_VITVI</name>
<dbReference type="EMBL" id="QGNW01000015">
    <property type="protein sequence ID" value="RVX16518.1"/>
    <property type="molecule type" value="Genomic_DNA"/>
</dbReference>
<proteinExistence type="predicted"/>
<comment type="caution">
    <text evidence="2">The sequence shown here is derived from an EMBL/GenBank/DDBJ whole genome shotgun (WGS) entry which is preliminary data.</text>
</comment>
<accession>A0A438K5P0</accession>
<evidence type="ECO:0000313" key="3">
    <source>
        <dbReference type="Proteomes" id="UP000288805"/>
    </source>
</evidence>
<evidence type="ECO:0000256" key="1">
    <source>
        <dbReference type="SAM" id="MobiDB-lite"/>
    </source>
</evidence>
<gene>
    <name evidence="2" type="ORF">CK203_006233</name>
</gene>